<dbReference type="GO" id="GO:0006154">
    <property type="term" value="P:adenosine catabolic process"/>
    <property type="evidence" value="ECO:0007669"/>
    <property type="project" value="InterPro"/>
</dbReference>
<dbReference type="InterPro" id="IPR006331">
    <property type="entry name" value="ADGF"/>
</dbReference>
<dbReference type="Pfam" id="PF00962">
    <property type="entry name" value="A_deaminase"/>
    <property type="match status" value="1"/>
</dbReference>
<dbReference type="OrthoDB" id="7202371at2759"/>
<reference evidence="13" key="1">
    <citation type="submission" date="2019-08" db="EMBL/GenBank/DDBJ databases">
        <title>The genome of the North American firefly Photinus pyralis.</title>
        <authorList>
            <consortium name="Photinus pyralis genome working group"/>
            <person name="Fallon T.R."/>
            <person name="Sander Lower S.E."/>
            <person name="Weng J.-K."/>
        </authorList>
    </citation>
    <scope>NUCLEOTIDE SEQUENCE</scope>
    <source>
        <strain evidence="13">TRF0915ILg1</strain>
        <tissue evidence="13">Whole body</tissue>
    </source>
</reference>
<dbReference type="GO" id="GO:0046872">
    <property type="term" value="F:metal ion binding"/>
    <property type="evidence" value="ECO:0007669"/>
    <property type="project" value="UniProtKB-KW"/>
</dbReference>
<dbReference type="PANTHER" id="PTHR11409">
    <property type="entry name" value="ADENOSINE DEAMINASE"/>
    <property type="match status" value="1"/>
</dbReference>
<dbReference type="GO" id="GO:0004000">
    <property type="term" value="F:adenosine deaminase activity"/>
    <property type="evidence" value="ECO:0007669"/>
    <property type="project" value="InterPro"/>
</dbReference>
<comment type="caution">
    <text evidence="13">The sequence shown here is derived from an EMBL/GenBank/DDBJ whole genome shotgun (WGS) entry which is preliminary data.</text>
</comment>
<feature type="domain" description="Adenosine deaminase" evidence="11">
    <location>
        <begin position="512"/>
        <end position="791"/>
    </location>
</feature>
<evidence type="ECO:0000256" key="4">
    <source>
        <dbReference type="ARBA" id="ARBA00012784"/>
    </source>
</evidence>
<dbReference type="GO" id="GO:0005615">
    <property type="term" value="C:extracellular space"/>
    <property type="evidence" value="ECO:0007669"/>
    <property type="project" value="InterPro"/>
</dbReference>
<dbReference type="InterPro" id="IPR006330">
    <property type="entry name" value="Ado/ade_deaminase"/>
</dbReference>
<dbReference type="CDD" id="cd01321">
    <property type="entry name" value="ADGF"/>
    <property type="match status" value="1"/>
</dbReference>
<dbReference type="InterPro" id="IPR013659">
    <property type="entry name" value="A_deaminase_N"/>
</dbReference>
<evidence type="ECO:0000313" key="14">
    <source>
        <dbReference type="Proteomes" id="UP000801492"/>
    </source>
</evidence>
<dbReference type="Proteomes" id="UP000801492">
    <property type="component" value="Unassembled WGS sequence"/>
</dbReference>
<evidence type="ECO:0000256" key="10">
    <source>
        <dbReference type="ARBA" id="ARBA00047764"/>
    </source>
</evidence>
<evidence type="ECO:0000256" key="7">
    <source>
        <dbReference type="ARBA" id="ARBA00022723"/>
    </source>
</evidence>
<evidence type="ECO:0000259" key="12">
    <source>
        <dbReference type="Pfam" id="PF08451"/>
    </source>
</evidence>
<keyword evidence="7" id="KW-0479">Metal-binding</keyword>
<comment type="similarity">
    <text evidence="3">Belongs to the metallo-dependent hydrolases superfamily. Adenosine and AMP deaminases family. ADGF subfamily.</text>
</comment>
<dbReference type="GO" id="GO:0046103">
    <property type="term" value="P:inosine biosynthetic process"/>
    <property type="evidence" value="ECO:0007669"/>
    <property type="project" value="TreeGrafter"/>
</dbReference>
<dbReference type="EC" id="3.5.4.4" evidence="4"/>
<feature type="domain" description="Adenosine/AMP deaminase N-terminal" evidence="12">
    <location>
        <begin position="343"/>
        <end position="411"/>
    </location>
</feature>
<evidence type="ECO:0000256" key="3">
    <source>
        <dbReference type="ARBA" id="ARBA00006083"/>
    </source>
</evidence>
<evidence type="ECO:0000256" key="2">
    <source>
        <dbReference type="ARBA" id="ARBA00004613"/>
    </source>
</evidence>
<evidence type="ECO:0000256" key="6">
    <source>
        <dbReference type="ARBA" id="ARBA00022525"/>
    </source>
</evidence>
<dbReference type="SUPFAM" id="SSF51556">
    <property type="entry name" value="Metallo-dependent hydrolases"/>
    <property type="match status" value="2"/>
</dbReference>
<proteinExistence type="inferred from homology"/>
<dbReference type="EMBL" id="VTPC01091202">
    <property type="protein sequence ID" value="KAF2879248.1"/>
    <property type="molecule type" value="Genomic_DNA"/>
</dbReference>
<dbReference type="Gene3D" id="3.20.20.140">
    <property type="entry name" value="Metal-dependent hydrolases"/>
    <property type="match status" value="2"/>
</dbReference>
<organism evidence="13 14">
    <name type="scientific">Ignelater luminosus</name>
    <name type="common">Cucubano</name>
    <name type="synonym">Pyrophorus luminosus</name>
    <dbReference type="NCBI Taxonomy" id="2038154"/>
    <lineage>
        <taxon>Eukaryota</taxon>
        <taxon>Metazoa</taxon>
        <taxon>Ecdysozoa</taxon>
        <taxon>Arthropoda</taxon>
        <taxon>Hexapoda</taxon>
        <taxon>Insecta</taxon>
        <taxon>Pterygota</taxon>
        <taxon>Neoptera</taxon>
        <taxon>Endopterygota</taxon>
        <taxon>Coleoptera</taxon>
        <taxon>Polyphaga</taxon>
        <taxon>Elateriformia</taxon>
        <taxon>Elateroidea</taxon>
        <taxon>Elateridae</taxon>
        <taxon>Agrypninae</taxon>
        <taxon>Pyrophorini</taxon>
        <taxon>Ignelater</taxon>
    </lineage>
</organism>
<dbReference type="NCBIfam" id="TIGR01431">
    <property type="entry name" value="adm_rel"/>
    <property type="match status" value="2"/>
</dbReference>
<protein>
    <recommendedName>
        <fullName evidence="5">Adenosine deaminase</fullName>
        <ecNumber evidence="4">3.5.4.4</ecNumber>
    </recommendedName>
</protein>
<comment type="catalytic activity">
    <reaction evidence="10">
        <text>adenosine + H2O + H(+) = inosine + NH4(+)</text>
        <dbReference type="Rhea" id="RHEA:24408"/>
        <dbReference type="ChEBI" id="CHEBI:15377"/>
        <dbReference type="ChEBI" id="CHEBI:15378"/>
        <dbReference type="ChEBI" id="CHEBI:16335"/>
        <dbReference type="ChEBI" id="CHEBI:17596"/>
        <dbReference type="ChEBI" id="CHEBI:28938"/>
        <dbReference type="EC" id="3.5.4.4"/>
    </reaction>
</comment>
<evidence type="ECO:0000259" key="11">
    <source>
        <dbReference type="Pfam" id="PF00962"/>
    </source>
</evidence>
<keyword evidence="14" id="KW-1185">Reference proteome</keyword>
<comment type="subcellular location">
    <subcellularLocation>
        <location evidence="2">Secreted</location>
    </subcellularLocation>
</comment>
<dbReference type="Pfam" id="PF08451">
    <property type="entry name" value="A_deaminase_N"/>
    <property type="match status" value="2"/>
</dbReference>
<feature type="domain" description="Adenosine/AMP deaminase N-terminal" evidence="12">
    <location>
        <begin position="1"/>
        <end position="67"/>
    </location>
</feature>
<evidence type="ECO:0000313" key="13">
    <source>
        <dbReference type="EMBL" id="KAF2879248.1"/>
    </source>
</evidence>
<evidence type="ECO:0000256" key="5">
    <source>
        <dbReference type="ARBA" id="ARBA00018099"/>
    </source>
</evidence>
<dbReference type="AlphaFoldDB" id="A0A8K0C3X7"/>
<dbReference type="InterPro" id="IPR001365">
    <property type="entry name" value="A_deaminase_dom"/>
</dbReference>
<keyword evidence="6" id="KW-0964">Secreted</keyword>
<name>A0A8K0C3X7_IGNLU</name>
<accession>A0A8K0C3X7</accession>
<comment type="cofactor">
    <cofactor evidence="1">
        <name>Zn(2+)</name>
        <dbReference type="ChEBI" id="CHEBI:29105"/>
    </cofactor>
</comment>
<evidence type="ECO:0000256" key="9">
    <source>
        <dbReference type="ARBA" id="ARBA00022801"/>
    </source>
</evidence>
<evidence type="ECO:0000256" key="8">
    <source>
        <dbReference type="ARBA" id="ARBA00022729"/>
    </source>
</evidence>
<sequence>MLDAEKSIAVGGTIKLSQIEKEANEILLQVKQKELQGAHNDITRFPALGHFFDMKKDIEKSKIFSIIQKLPKGAALHTHLTAAVSLDYVFSNIFLRENLYGCVINRRLKVRFFEKGKTTDICKWELIRNLRRNETTFDSWAKSQISLVSERNQVNARNTVKGIWKAFLDTFATLHGMLKYKPVFQDHLYQALTELYEDNVFYVEFRLSLPELYELNGTVYSFSDFMETYSDVVQHFKRENPNFIGAKLIYTRRRTLIATQLKYSLNIFDTLQKAYPDILVGFDLVGFEDMGPPLIDFHEQLILVQNTTKFFFHAGETKWYGYDIDQNLIDAVLLGSKRIGHGERFIQNEESQMLGSSITLNKQEEAVNQILMSYKYSEYDAGFQNPGIFAPGRHFFNSKQDVEKSKVFQFILKVPKGGALHGHDTSLTSFDYLFSLTYRENLYGCIVNERIRFKFLSYPEQDKTCKWTLISEFRRNDPDFDKWLRSQLTLDVNNPRQKYPNINIVWEAMNDIFASVFPLLNYRPVFHEYLYQALLELYNDNVMYLEFRGVLPEMYDLNGTVYGPVQVAGFYKETVDQFKKDYPNFVDARFIYAPSRNANNATVENYIKIVKELKKNYPDFLAGFDLVGQEDVGLPLTEFVNHFDKIPKDIDLIFHAGETNWFGTSTDMNLVDAVLLGTKRIGHGYALVKHPAVMKEVKERGIAIEICPISNQVLMLVEDMRNHPAAILMAQDYPIVISYDDPSFWSTKGLSYDFYMAFMGMASRSADLRTLKQLARNSLTYSMMPPSQKEEAIRAWEAEWDRFIDSIISEEYNYYKLP</sequence>
<keyword evidence="8" id="KW-0732">Signal</keyword>
<dbReference type="PANTHER" id="PTHR11409:SF39">
    <property type="entry name" value="ADENOSINE DEAMINASE 2"/>
    <property type="match status" value="1"/>
</dbReference>
<keyword evidence="9" id="KW-0378">Hydrolase</keyword>
<evidence type="ECO:0000256" key="1">
    <source>
        <dbReference type="ARBA" id="ARBA00001947"/>
    </source>
</evidence>
<dbReference type="FunFam" id="3.20.20.140:FF:000017">
    <property type="entry name" value="Adenosine deaminase 2"/>
    <property type="match status" value="2"/>
</dbReference>
<gene>
    <name evidence="13" type="ORF">ILUMI_26925</name>
</gene>
<dbReference type="InterPro" id="IPR032466">
    <property type="entry name" value="Metal_Hydrolase"/>
</dbReference>